<reference evidence="2" key="1">
    <citation type="submission" date="2023-05" db="EMBL/GenBank/DDBJ databases">
        <title>Whole genome sequence of Commensalibacter sp.</title>
        <authorList>
            <person name="Charoenyingcharoen P."/>
            <person name="Yukphan P."/>
        </authorList>
    </citation>
    <scope>NUCLEOTIDE SEQUENCE</scope>
    <source>
        <strain evidence="2">TBRC 16381</strain>
    </source>
</reference>
<dbReference type="InterPro" id="IPR018649">
    <property type="entry name" value="SHOCT"/>
</dbReference>
<evidence type="ECO:0000313" key="3">
    <source>
        <dbReference type="Proteomes" id="UP001431634"/>
    </source>
</evidence>
<name>A0ABT6Q038_9PROT</name>
<dbReference type="EMBL" id="JASBAO010000001">
    <property type="protein sequence ID" value="MDI2090484.1"/>
    <property type="molecule type" value="Genomic_DNA"/>
</dbReference>
<comment type="caution">
    <text evidence="2">The sequence shown here is derived from an EMBL/GenBank/DDBJ whole genome shotgun (WGS) entry which is preliminary data.</text>
</comment>
<dbReference type="Pfam" id="PF09851">
    <property type="entry name" value="SHOCT"/>
    <property type="match status" value="1"/>
</dbReference>
<accession>A0ABT6Q038</accession>
<gene>
    <name evidence="2" type="ORF">QJV27_03670</name>
</gene>
<keyword evidence="3" id="KW-1185">Reference proteome</keyword>
<dbReference type="RefSeq" id="WP_281447622.1">
    <property type="nucleotide sequence ID" value="NZ_JASBAO010000001.1"/>
</dbReference>
<sequence>MSFNFRDASVQQRTLEFQRVARLNNISFNAHQKYFDLLTSSLGNDEEIRRILTGYTLAADKYLGQSLLFLLKNRMIFVIRRLFIFPTIKTIYLEKINSLEYYSFTIRKGIDVIDNNEQIQFVAYQNKDTILEFIYTAHALIEALRQQKVVSEDRVPTNKDVISDLERLGILLEKGILTQEEFAQQKAKILNDF</sequence>
<evidence type="ECO:0000259" key="1">
    <source>
        <dbReference type="Pfam" id="PF09851"/>
    </source>
</evidence>
<organism evidence="2 3">
    <name type="scientific">Commensalibacter oyaizuii</name>
    <dbReference type="NCBI Taxonomy" id="3043873"/>
    <lineage>
        <taxon>Bacteria</taxon>
        <taxon>Pseudomonadati</taxon>
        <taxon>Pseudomonadota</taxon>
        <taxon>Alphaproteobacteria</taxon>
        <taxon>Acetobacterales</taxon>
        <taxon>Acetobacteraceae</taxon>
    </lineage>
</organism>
<evidence type="ECO:0000313" key="2">
    <source>
        <dbReference type="EMBL" id="MDI2090484.1"/>
    </source>
</evidence>
<dbReference type="Proteomes" id="UP001431634">
    <property type="component" value="Unassembled WGS sequence"/>
</dbReference>
<feature type="domain" description="SHOCT" evidence="1">
    <location>
        <begin position="165"/>
        <end position="190"/>
    </location>
</feature>
<proteinExistence type="predicted"/>
<protein>
    <submittedName>
        <fullName evidence="2">SHOCT domain-containing protein</fullName>
    </submittedName>
</protein>